<evidence type="ECO:0000256" key="2">
    <source>
        <dbReference type="ARBA" id="ARBA00022801"/>
    </source>
</evidence>
<evidence type="ECO:0000259" key="3">
    <source>
        <dbReference type="PROSITE" id="PS51462"/>
    </source>
</evidence>
<evidence type="ECO:0000313" key="4">
    <source>
        <dbReference type="EMBL" id="MBO8427459.1"/>
    </source>
</evidence>
<sequence length="212" mass="25087">MDKTLEKYQEFYNYIIKMLSISKIGLVFSTDPYALSNYKQIEDISMKMLENFEHLKFDRHNYFQRNIYPTPNLSVRVAIFNKKKEILLVREVIDHGYSLPGGWCDLYDSPKETIENECMQEAGVRVKNIKFIGLFNRTPFKQMVNTIERKTVPEYLLLVKAELDGKFNEHEYETDDVKFFNVENLPRFSGKISVEEWKKLINCAINDIITIE</sequence>
<gene>
    <name evidence="4" type="ORF">IAC58_02730</name>
</gene>
<reference evidence="4" key="1">
    <citation type="submission" date="2020-10" db="EMBL/GenBank/DDBJ databases">
        <authorList>
            <person name="Gilroy R."/>
        </authorList>
    </citation>
    <scope>NUCLEOTIDE SEQUENCE</scope>
    <source>
        <strain evidence="4">11159</strain>
    </source>
</reference>
<dbReference type="SUPFAM" id="SSF55811">
    <property type="entry name" value="Nudix"/>
    <property type="match status" value="1"/>
</dbReference>
<dbReference type="GO" id="GO:0016787">
    <property type="term" value="F:hydrolase activity"/>
    <property type="evidence" value="ECO:0007669"/>
    <property type="project" value="UniProtKB-KW"/>
</dbReference>
<dbReference type="InterPro" id="IPR000086">
    <property type="entry name" value="NUDIX_hydrolase_dom"/>
</dbReference>
<dbReference type="InterPro" id="IPR015797">
    <property type="entry name" value="NUDIX_hydrolase-like_dom_sf"/>
</dbReference>
<proteinExistence type="predicted"/>
<dbReference type="PROSITE" id="PS51462">
    <property type="entry name" value="NUDIX"/>
    <property type="match status" value="1"/>
</dbReference>
<dbReference type="AlphaFoldDB" id="A0A9D9GWL0"/>
<dbReference type="Pfam" id="PF12535">
    <property type="entry name" value="Nudix_N"/>
    <property type="match status" value="1"/>
</dbReference>
<dbReference type="InterPro" id="IPR059176">
    <property type="entry name" value="UDP-X_N"/>
</dbReference>
<evidence type="ECO:0000256" key="1">
    <source>
        <dbReference type="ARBA" id="ARBA00001946"/>
    </source>
</evidence>
<accession>A0A9D9GWL0</accession>
<reference evidence="4" key="2">
    <citation type="journal article" date="2021" name="PeerJ">
        <title>Extensive microbial diversity within the chicken gut microbiome revealed by metagenomics and culture.</title>
        <authorList>
            <person name="Gilroy R."/>
            <person name="Ravi A."/>
            <person name="Getino M."/>
            <person name="Pursley I."/>
            <person name="Horton D.L."/>
            <person name="Alikhan N.F."/>
            <person name="Baker D."/>
            <person name="Gharbi K."/>
            <person name="Hall N."/>
            <person name="Watson M."/>
            <person name="Adriaenssens E.M."/>
            <person name="Foster-Nyarko E."/>
            <person name="Jarju S."/>
            <person name="Secka A."/>
            <person name="Antonio M."/>
            <person name="Oren A."/>
            <person name="Chaudhuri R.R."/>
            <person name="La Ragione R."/>
            <person name="Hildebrand F."/>
            <person name="Pallen M.J."/>
        </authorList>
    </citation>
    <scope>NUCLEOTIDE SEQUENCE</scope>
    <source>
        <strain evidence="4">11159</strain>
    </source>
</reference>
<dbReference type="EMBL" id="JADIMY010000059">
    <property type="protein sequence ID" value="MBO8427459.1"/>
    <property type="molecule type" value="Genomic_DNA"/>
</dbReference>
<comment type="caution">
    <text evidence="4">The sequence shown here is derived from an EMBL/GenBank/DDBJ whole genome shotgun (WGS) entry which is preliminary data.</text>
</comment>
<name>A0A9D9GWL0_9BACL</name>
<dbReference type="Gene3D" id="6.10.250.1120">
    <property type="match status" value="1"/>
</dbReference>
<organism evidence="4 5">
    <name type="scientific">Candidatus Onthovivens merdipullorum</name>
    <dbReference type="NCBI Taxonomy" id="2840889"/>
    <lineage>
        <taxon>Bacteria</taxon>
        <taxon>Bacillati</taxon>
        <taxon>Bacillota</taxon>
        <taxon>Bacilli</taxon>
        <taxon>Bacillales</taxon>
        <taxon>Candidatus Onthovivens</taxon>
    </lineage>
</organism>
<dbReference type="PANTHER" id="PTHR43046">
    <property type="entry name" value="GDP-MANNOSE MANNOSYL HYDROLASE"/>
    <property type="match status" value="1"/>
</dbReference>
<evidence type="ECO:0000313" key="5">
    <source>
        <dbReference type="Proteomes" id="UP000823613"/>
    </source>
</evidence>
<keyword evidence="2 4" id="KW-0378">Hydrolase</keyword>
<dbReference type="PANTHER" id="PTHR43046:SF16">
    <property type="entry name" value="ADP-RIBOSE PYROPHOSPHATASE YJHB-RELATED"/>
    <property type="match status" value="1"/>
</dbReference>
<comment type="cofactor">
    <cofactor evidence="1">
        <name>Mg(2+)</name>
        <dbReference type="ChEBI" id="CHEBI:18420"/>
    </cofactor>
</comment>
<dbReference type="Pfam" id="PF00293">
    <property type="entry name" value="NUDIX"/>
    <property type="match status" value="1"/>
</dbReference>
<feature type="domain" description="Nudix hydrolase" evidence="3">
    <location>
        <begin position="70"/>
        <end position="205"/>
    </location>
</feature>
<protein>
    <submittedName>
        <fullName evidence="4">NUDIX hydrolase N-terminal domain-containing protein</fullName>
    </submittedName>
</protein>
<dbReference type="Gene3D" id="3.90.79.10">
    <property type="entry name" value="Nucleoside Triphosphate Pyrophosphohydrolase"/>
    <property type="match status" value="1"/>
</dbReference>
<dbReference type="Proteomes" id="UP000823613">
    <property type="component" value="Unassembled WGS sequence"/>
</dbReference>